<reference evidence="5" key="2">
    <citation type="submission" date="2020-11" db="EMBL/GenBank/DDBJ databases">
        <authorList>
            <person name="McCartney M.A."/>
            <person name="Auch B."/>
            <person name="Kono T."/>
            <person name="Mallez S."/>
            <person name="Becker A."/>
            <person name="Gohl D.M."/>
            <person name="Silverstein K.A.T."/>
            <person name="Koren S."/>
            <person name="Bechman K.B."/>
            <person name="Herman A."/>
            <person name="Abrahante J.E."/>
            <person name="Garbe J."/>
        </authorList>
    </citation>
    <scope>NUCLEOTIDE SEQUENCE</scope>
    <source>
        <strain evidence="5">Duluth1</strain>
        <tissue evidence="5">Whole animal</tissue>
    </source>
</reference>
<dbReference type="Gene3D" id="2.60.120.40">
    <property type="match status" value="1"/>
</dbReference>
<evidence type="ECO:0000259" key="4">
    <source>
        <dbReference type="PROSITE" id="PS50871"/>
    </source>
</evidence>
<dbReference type="PROSITE" id="PS50871">
    <property type="entry name" value="C1Q"/>
    <property type="match status" value="1"/>
</dbReference>
<dbReference type="PANTHER" id="PTHR22923">
    <property type="entry name" value="CEREBELLIN-RELATED"/>
    <property type="match status" value="1"/>
</dbReference>
<evidence type="ECO:0000256" key="2">
    <source>
        <dbReference type="ARBA" id="ARBA00022525"/>
    </source>
</evidence>
<feature type="domain" description="C1q" evidence="4">
    <location>
        <begin position="8"/>
        <end position="144"/>
    </location>
</feature>
<proteinExistence type="predicted"/>
<evidence type="ECO:0000313" key="5">
    <source>
        <dbReference type="EMBL" id="KAH3809766.1"/>
    </source>
</evidence>
<dbReference type="GO" id="GO:0005576">
    <property type="term" value="C:extracellular region"/>
    <property type="evidence" value="ECO:0007669"/>
    <property type="project" value="UniProtKB-SubCell"/>
</dbReference>
<organism evidence="5 6">
    <name type="scientific">Dreissena polymorpha</name>
    <name type="common">Zebra mussel</name>
    <name type="synonym">Mytilus polymorpha</name>
    <dbReference type="NCBI Taxonomy" id="45954"/>
    <lineage>
        <taxon>Eukaryota</taxon>
        <taxon>Metazoa</taxon>
        <taxon>Spiralia</taxon>
        <taxon>Lophotrochozoa</taxon>
        <taxon>Mollusca</taxon>
        <taxon>Bivalvia</taxon>
        <taxon>Autobranchia</taxon>
        <taxon>Heteroconchia</taxon>
        <taxon>Euheterodonta</taxon>
        <taxon>Imparidentia</taxon>
        <taxon>Neoheterodontei</taxon>
        <taxon>Myida</taxon>
        <taxon>Dreissenoidea</taxon>
        <taxon>Dreissenidae</taxon>
        <taxon>Dreissena</taxon>
    </lineage>
</organism>
<comment type="subcellular location">
    <subcellularLocation>
        <location evidence="1">Secreted</location>
    </subcellularLocation>
</comment>
<evidence type="ECO:0000256" key="3">
    <source>
        <dbReference type="ARBA" id="ARBA00022729"/>
    </source>
</evidence>
<dbReference type="EMBL" id="JAIWYP010000006">
    <property type="protein sequence ID" value="KAH3809766.1"/>
    <property type="molecule type" value="Genomic_DNA"/>
</dbReference>
<keyword evidence="3" id="KW-0732">Signal</keyword>
<dbReference type="InterPro" id="IPR001073">
    <property type="entry name" value="C1q_dom"/>
</dbReference>
<dbReference type="SMART" id="SM00110">
    <property type="entry name" value="C1Q"/>
    <property type="match status" value="1"/>
</dbReference>
<dbReference type="Proteomes" id="UP000828390">
    <property type="component" value="Unassembled WGS sequence"/>
</dbReference>
<protein>
    <recommendedName>
        <fullName evidence="4">C1q domain-containing protein</fullName>
    </recommendedName>
</protein>
<dbReference type="SUPFAM" id="SSF49842">
    <property type="entry name" value="TNF-like"/>
    <property type="match status" value="1"/>
</dbReference>
<dbReference type="AlphaFoldDB" id="A0A9D4JEC9"/>
<evidence type="ECO:0000313" key="6">
    <source>
        <dbReference type="Proteomes" id="UP000828390"/>
    </source>
</evidence>
<reference evidence="5" key="1">
    <citation type="journal article" date="2019" name="bioRxiv">
        <title>The Genome of the Zebra Mussel, Dreissena polymorpha: A Resource for Invasive Species Research.</title>
        <authorList>
            <person name="McCartney M.A."/>
            <person name="Auch B."/>
            <person name="Kono T."/>
            <person name="Mallez S."/>
            <person name="Zhang Y."/>
            <person name="Obille A."/>
            <person name="Becker A."/>
            <person name="Abrahante J.E."/>
            <person name="Garbe J."/>
            <person name="Badalamenti J.P."/>
            <person name="Herman A."/>
            <person name="Mangelson H."/>
            <person name="Liachko I."/>
            <person name="Sullivan S."/>
            <person name="Sone E.D."/>
            <person name="Koren S."/>
            <person name="Silverstein K.A.T."/>
            <person name="Beckman K.B."/>
            <person name="Gohl D.M."/>
        </authorList>
    </citation>
    <scope>NUCLEOTIDE SEQUENCE</scope>
    <source>
        <strain evidence="5">Duluth1</strain>
        <tissue evidence="5">Whole animal</tissue>
    </source>
</reference>
<evidence type="ECO:0000256" key="1">
    <source>
        <dbReference type="ARBA" id="ARBA00004613"/>
    </source>
</evidence>
<comment type="caution">
    <text evidence="5">The sequence shown here is derived from an EMBL/GenBank/DDBJ whole genome shotgun (WGS) entry which is preliminary data.</text>
</comment>
<dbReference type="PANTHER" id="PTHR22923:SF116">
    <property type="entry name" value="C1Q DOMAIN-CONTAINING PROTEIN"/>
    <property type="match status" value="1"/>
</dbReference>
<keyword evidence="6" id="KW-1185">Reference proteome</keyword>
<dbReference type="PRINTS" id="PR00007">
    <property type="entry name" value="COMPLEMNTC1Q"/>
</dbReference>
<keyword evidence="2" id="KW-0964">Secreted</keyword>
<accession>A0A9D4JEC9</accession>
<dbReference type="InterPro" id="IPR008983">
    <property type="entry name" value="Tumour_necrosis_fac-like_dom"/>
</dbReference>
<gene>
    <name evidence="5" type="ORF">DPMN_138145</name>
</gene>
<dbReference type="InterPro" id="IPR050822">
    <property type="entry name" value="Cerebellin_Synaptic_Org"/>
</dbReference>
<dbReference type="Pfam" id="PF00386">
    <property type="entry name" value="C1q"/>
    <property type="match status" value="1"/>
</dbReference>
<sequence length="144" mass="15656">MDLITLRSQNITNVLFYARTPKDAALKSSQIAIFNTVVVNTGQGYASDTGKFTAPDSGIYMFAVQYCTEANQWGCLEIVKNGTTLQNSVNQADSNYACSSMQAFATVAVGGQVWVRGNGFGGNCNLYEYKTYVWSSFSGVLIHT</sequence>
<name>A0A9D4JEC9_DREPO</name>